<dbReference type="OrthoDB" id="9805356at2"/>
<dbReference type="InterPro" id="IPR050807">
    <property type="entry name" value="TransReg_Diox_bact_type"/>
</dbReference>
<dbReference type="Gene3D" id="1.10.260.40">
    <property type="entry name" value="lambda repressor-like DNA-binding domains"/>
    <property type="match status" value="1"/>
</dbReference>
<evidence type="ECO:0000256" key="1">
    <source>
        <dbReference type="ARBA" id="ARBA00023125"/>
    </source>
</evidence>
<comment type="caution">
    <text evidence="4">The sequence shown here is derived from an EMBL/GenBank/DDBJ whole genome shotgun (WGS) entry which is preliminary data.</text>
</comment>
<sequence>MGKVTKQDKAAAELRAVRQAKGITLRELARRTDIPYSTLSKLENGKMQLTYDKMFRLALGLEIDVADLVSGPPAPPSPGVLGRRSISRAGEWVDAVGDRYSHHYPASDLLHKQMVPIIIEVKARSVEELGGLVKHVGEEYLYVISGEMELHSTMYSPLALGPGDSVYFDSGMAHAYVRTSDAPCTVLAVCAGEGIQSFAESARRSHGEGDGEIRKQKSPTR</sequence>
<dbReference type="SUPFAM" id="SSF51182">
    <property type="entry name" value="RmlC-like cupins"/>
    <property type="match status" value="1"/>
</dbReference>
<dbReference type="Pfam" id="PF07883">
    <property type="entry name" value="Cupin_2"/>
    <property type="match status" value="1"/>
</dbReference>
<dbReference type="GO" id="GO:0005829">
    <property type="term" value="C:cytosol"/>
    <property type="evidence" value="ECO:0007669"/>
    <property type="project" value="TreeGrafter"/>
</dbReference>
<evidence type="ECO:0000259" key="3">
    <source>
        <dbReference type="PROSITE" id="PS50943"/>
    </source>
</evidence>
<dbReference type="EMBL" id="SNWD01000001">
    <property type="protein sequence ID" value="TDN87039.1"/>
    <property type="molecule type" value="Genomic_DNA"/>
</dbReference>
<dbReference type="InterPro" id="IPR001387">
    <property type="entry name" value="Cro/C1-type_HTH"/>
</dbReference>
<dbReference type="InterPro" id="IPR013096">
    <property type="entry name" value="Cupin_2"/>
</dbReference>
<dbReference type="InterPro" id="IPR011051">
    <property type="entry name" value="RmlC_Cupin_sf"/>
</dbReference>
<accession>A0A4R6FYF7</accession>
<feature type="domain" description="HTH cro/C1-type" evidence="3">
    <location>
        <begin position="14"/>
        <end position="68"/>
    </location>
</feature>
<gene>
    <name evidence="4" type="ORF">EV664_101618</name>
</gene>
<evidence type="ECO:0000313" key="5">
    <source>
        <dbReference type="Proteomes" id="UP000295493"/>
    </source>
</evidence>
<proteinExistence type="predicted"/>
<reference evidence="4 5" key="1">
    <citation type="submission" date="2019-03" db="EMBL/GenBank/DDBJ databases">
        <title>Genomic Encyclopedia of Type Strains, Phase IV (KMG-IV): sequencing the most valuable type-strain genomes for metagenomic binning, comparative biology and taxonomic classification.</title>
        <authorList>
            <person name="Goeker M."/>
        </authorList>
    </citation>
    <scope>NUCLEOTIDE SEQUENCE [LARGE SCALE GENOMIC DNA]</scope>
    <source>
        <strain evidence="4 5">DSM 25059</strain>
    </source>
</reference>
<dbReference type="SUPFAM" id="SSF47413">
    <property type="entry name" value="lambda repressor-like DNA-binding domains"/>
    <property type="match status" value="1"/>
</dbReference>
<dbReference type="Proteomes" id="UP000295493">
    <property type="component" value="Unassembled WGS sequence"/>
</dbReference>
<evidence type="ECO:0000313" key="4">
    <source>
        <dbReference type="EMBL" id="TDN87039.1"/>
    </source>
</evidence>
<dbReference type="PANTHER" id="PTHR46797">
    <property type="entry name" value="HTH-TYPE TRANSCRIPTIONAL REGULATOR"/>
    <property type="match status" value="1"/>
</dbReference>
<dbReference type="AlphaFoldDB" id="A0A4R6FYF7"/>
<feature type="compositionally biased region" description="Basic and acidic residues" evidence="2">
    <location>
        <begin position="201"/>
        <end position="215"/>
    </location>
</feature>
<dbReference type="RefSeq" id="WP_133494165.1">
    <property type="nucleotide sequence ID" value="NZ_BMLU01000001.1"/>
</dbReference>
<organism evidence="4 5">
    <name type="scientific">Stakelama pacifica</name>
    <dbReference type="NCBI Taxonomy" id="517720"/>
    <lineage>
        <taxon>Bacteria</taxon>
        <taxon>Pseudomonadati</taxon>
        <taxon>Pseudomonadota</taxon>
        <taxon>Alphaproteobacteria</taxon>
        <taxon>Sphingomonadales</taxon>
        <taxon>Sphingomonadaceae</taxon>
        <taxon>Stakelama</taxon>
    </lineage>
</organism>
<dbReference type="Pfam" id="PF01381">
    <property type="entry name" value="HTH_3"/>
    <property type="match status" value="1"/>
</dbReference>
<dbReference type="PANTHER" id="PTHR46797:SF20">
    <property type="entry name" value="BLR4304 PROTEIN"/>
    <property type="match status" value="1"/>
</dbReference>
<evidence type="ECO:0000256" key="2">
    <source>
        <dbReference type="SAM" id="MobiDB-lite"/>
    </source>
</evidence>
<dbReference type="GO" id="GO:0003677">
    <property type="term" value="F:DNA binding"/>
    <property type="evidence" value="ECO:0007669"/>
    <property type="project" value="UniProtKB-KW"/>
</dbReference>
<dbReference type="CDD" id="cd00093">
    <property type="entry name" value="HTH_XRE"/>
    <property type="match status" value="1"/>
</dbReference>
<dbReference type="SMART" id="SM00530">
    <property type="entry name" value="HTH_XRE"/>
    <property type="match status" value="1"/>
</dbReference>
<dbReference type="CDD" id="cd02209">
    <property type="entry name" value="cupin_XRE_C"/>
    <property type="match status" value="1"/>
</dbReference>
<feature type="region of interest" description="Disordered" evidence="2">
    <location>
        <begin position="200"/>
        <end position="221"/>
    </location>
</feature>
<keyword evidence="5" id="KW-1185">Reference proteome</keyword>
<dbReference type="GO" id="GO:0003700">
    <property type="term" value="F:DNA-binding transcription factor activity"/>
    <property type="evidence" value="ECO:0007669"/>
    <property type="project" value="TreeGrafter"/>
</dbReference>
<dbReference type="Gene3D" id="2.60.120.10">
    <property type="entry name" value="Jelly Rolls"/>
    <property type="match status" value="1"/>
</dbReference>
<dbReference type="InterPro" id="IPR010982">
    <property type="entry name" value="Lambda_DNA-bd_dom_sf"/>
</dbReference>
<dbReference type="PROSITE" id="PS50943">
    <property type="entry name" value="HTH_CROC1"/>
    <property type="match status" value="1"/>
</dbReference>
<name>A0A4R6FYF7_9SPHN</name>
<keyword evidence="1" id="KW-0238">DNA-binding</keyword>
<protein>
    <submittedName>
        <fullName evidence="4">XRE family transcriptional regulator</fullName>
    </submittedName>
</protein>
<dbReference type="InterPro" id="IPR014710">
    <property type="entry name" value="RmlC-like_jellyroll"/>
</dbReference>